<feature type="region of interest" description="Disordered" evidence="2">
    <location>
        <begin position="384"/>
        <end position="431"/>
    </location>
</feature>
<dbReference type="EMBL" id="MCFC01000026">
    <property type="protein sequence ID" value="ORY29357.1"/>
    <property type="molecule type" value="Genomic_DNA"/>
</dbReference>
<keyword evidence="1" id="KW-0175">Coiled coil</keyword>
<reference evidence="3 4" key="1">
    <citation type="submission" date="2016-07" db="EMBL/GenBank/DDBJ databases">
        <title>Pervasive Adenine N6-methylation of Active Genes in Fungi.</title>
        <authorList>
            <consortium name="DOE Joint Genome Institute"/>
            <person name="Mondo S.J."/>
            <person name="Dannebaum R.O."/>
            <person name="Kuo R.C."/>
            <person name="Labutti K."/>
            <person name="Haridas S."/>
            <person name="Kuo A."/>
            <person name="Salamov A."/>
            <person name="Ahrendt S.R."/>
            <person name="Lipzen A."/>
            <person name="Sullivan W."/>
            <person name="Andreopoulos W.B."/>
            <person name="Clum A."/>
            <person name="Lindquist E."/>
            <person name="Daum C."/>
            <person name="Ramamoorthy G.K."/>
            <person name="Gryganskyi A."/>
            <person name="Culley D."/>
            <person name="Magnuson J.K."/>
            <person name="James T.Y."/>
            <person name="O'Malley M.A."/>
            <person name="Stajich J.E."/>
            <person name="Spatafora J.W."/>
            <person name="Visel A."/>
            <person name="Grigoriev I.V."/>
        </authorList>
    </citation>
    <scope>NUCLEOTIDE SEQUENCE [LARGE SCALE GENOMIC DNA]</scope>
    <source>
        <strain evidence="3 4">68-887.2</strain>
    </source>
</reference>
<evidence type="ECO:0000313" key="4">
    <source>
        <dbReference type="Proteomes" id="UP000193986"/>
    </source>
</evidence>
<feature type="compositionally biased region" description="Polar residues" evidence="2">
    <location>
        <begin position="384"/>
        <end position="404"/>
    </location>
</feature>
<dbReference type="AlphaFoldDB" id="A0A1Y2B4F6"/>
<organism evidence="3 4">
    <name type="scientific">Naematelia encephala</name>
    <dbReference type="NCBI Taxonomy" id="71784"/>
    <lineage>
        <taxon>Eukaryota</taxon>
        <taxon>Fungi</taxon>
        <taxon>Dikarya</taxon>
        <taxon>Basidiomycota</taxon>
        <taxon>Agaricomycotina</taxon>
        <taxon>Tremellomycetes</taxon>
        <taxon>Tremellales</taxon>
        <taxon>Naemateliaceae</taxon>
        <taxon>Naematelia</taxon>
    </lineage>
</organism>
<sequence length="1034" mass="113002">MSSDYEEPDDDLFGQLDANALDQLETVAYAKHSAASQAPAPTASKSTHHQLARPKNAVAGPSRLGMGRKADPRPLNVRPGQTGSGFGWEFGGKRDADLERHIGNVEKRSMYWGGNAHNQGYPGAVMTDTGGYAVNTDLDPEGEVVDSLAATNMVLPRSTQAAAQARRQAIFSASQVPSGPPINRPTPIRQPAPVQLQATSRFPARNLSRSVSAGSHPLPQHGGQNGRFSPNLPAVASQTETPPASQGSIARRTALELEEERKRREAVEAELQALRKQVQDVSRRTPPVEIVDEGDLVQRLKTMEQELWVARGEAEALRRNQRRDKQTQEEGENRYRAKLAEMEAALHQKEIEANRRIESVKTQAVFQNHAVLSSTTKARISNAMAGSQTPARGLQSSPRKNGGSQWEDMSAKAKGKMRAPPPPPPAFGKLSNAFVETPTITGRVKRQRTEGLSPSPIKAITKASEPPSGVDIDEPMQEAVPEVGNDGDVFDALPGEASMQIEDDEEAMDVRSLLLYHLFHHNSLSALQTALDPESITQPTIYRIFNHVPDTGQVRAAHSQACGDILRMCGDTDLSVEMMYQHLAGSLVKLVEVHMGLLWIPASCSFAALETLANVLSLLARTATLFPSFVPILCNIADGHITALVSDLVNKIYATPDGITTFQQKLLEQATEAKMDVDRYDNANLEKSWSQDLAWFIADLATALSWYSDGSPPWQGSQLVDILLCLTCPHLDPKIVKKGVEAIWGISLNRDNFRSALQTSAIHALKLGDQPLLERISRLLMVPPSGWNDNETHELTMLLIRATQQLSIADQDAVLLIADKSIIPLALVTLIERESKPVWGIEMDHRDPSKSLKMLQALLTLLHHLVYPIALNIAPRLSTSSSQRQRLPPAYTSANDEPEPDTDDIPIGINLMDRISRPNQPREFAGIPHLFVSALGRLSYADPVVDDDILKAGEKNGDWDLRIIQYMAQDILESVVEGPEGDAVYELYAGEEDAEDGSATGTGMADMGMDEGDEVDEDVYAEVAGGEHDDVDMD</sequence>
<feature type="coiled-coil region" evidence="1">
    <location>
        <begin position="250"/>
        <end position="352"/>
    </location>
</feature>
<comment type="caution">
    <text evidence="3">The sequence shown here is derived from an EMBL/GenBank/DDBJ whole genome shotgun (WGS) entry which is preliminary data.</text>
</comment>
<feature type="region of interest" description="Disordered" evidence="2">
    <location>
        <begin position="208"/>
        <end position="250"/>
    </location>
</feature>
<name>A0A1Y2B4F6_9TREE</name>
<feature type="compositionally biased region" description="Low complexity" evidence="2">
    <location>
        <begin position="33"/>
        <end position="45"/>
    </location>
</feature>
<dbReference type="Proteomes" id="UP000193986">
    <property type="component" value="Unassembled WGS sequence"/>
</dbReference>
<accession>A0A1Y2B4F6</accession>
<evidence type="ECO:0000256" key="2">
    <source>
        <dbReference type="SAM" id="MobiDB-lite"/>
    </source>
</evidence>
<feature type="region of interest" description="Disordered" evidence="2">
    <location>
        <begin position="881"/>
        <end position="903"/>
    </location>
</feature>
<dbReference type="InParanoid" id="A0A1Y2B4F6"/>
<feature type="region of interest" description="Disordered" evidence="2">
    <location>
        <begin position="992"/>
        <end position="1016"/>
    </location>
</feature>
<evidence type="ECO:0000313" key="3">
    <source>
        <dbReference type="EMBL" id="ORY29357.1"/>
    </source>
</evidence>
<gene>
    <name evidence="3" type="ORF">BCR39DRAFT_532485</name>
</gene>
<evidence type="ECO:0000256" key="1">
    <source>
        <dbReference type="SAM" id="Coils"/>
    </source>
</evidence>
<protein>
    <submittedName>
        <fullName evidence="3">Uncharacterized protein</fullName>
    </submittedName>
</protein>
<dbReference type="OrthoDB" id="3366922at2759"/>
<feature type="region of interest" description="Disordered" evidence="2">
    <location>
        <begin position="31"/>
        <end position="91"/>
    </location>
</feature>
<feature type="compositionally biased region" description="Polar residues" evidence="2">
    <location>
        <begin position="236"/>
        <end position="248"/>
    </location>
</feature>
<proteinExistence type="predicted"/>
<keyword evidence="4" id="KW-1185">Reference proteome</keyword>